<dbReference type="Gene3D" id="4.10.60.10">
    <property type="entry name" value="Zinc finger, CCHC-type"/>
    <property type="match status" value="2"/>
</dbReference>
<dbReference type="Pfam" id="PF24494">
    <property type="entry name" value="DUF7587"/>
    <property type="match status" value="1"/>
</dbReference>
<keyword evidence="1" id="KW-0863">Zinc-finger</keyword>
<reference evidence="3" key="1">
    <citation type="journal article" date="2020" name="Fungal Divers.">
        <title>Resolving the Mortierellaceae phylogeny through synthesis of multi-gene phylogenetics and phylogenomics.</title>
        <authorList>
            <person name="Vandepol N."/>
            <person name="Liber J."/>
            <person name="Desiro A."/>
            <person name="Na H."/>
            <person name="Kennedy M."/>
            <person name="Barry K."/>
            <person name="Grigoriev I.V."/>
            <person name="Miller A.N."/>
            <person name="O'Donnell K."/>
            <person name="Stajich J.E."/>
            <person name="Bonito G."/>
        </authorList>
    </citation>
    <scope>NUCLEOTIDE SEQUENCE</scope>
    <source>
        <strain evidence="3">BC1065</strain>
    </source>
</reference>
<evidence type="ECO:0000256" key="1">
    <source>
        <dbReference type="PROSITE-ProRule" id="PRU00047"/>
    </source>
</evidence>
<evidence type="ECO:0000313" key="3">
    <source>
        <dbReference type="EMBL" id="KAG0258094.1"/>
    </source>
</evidence>
<protein>
    <recommendedName>
        <fullName evidence="2">CCHC-type domain-containing protein</fullName>
    </recommendedName>
</protein>
<dbReference type="EMBL" id="JAAAJB010000337">
    <property type="protein sequence ID" value="KAG0258094.1"/>
    <property type="molecule type" value="Genomic_DNA"/>
</dbReference>
<name>A0A9P6U3J9_9FUNG</name>
<dbReference type="PROSITE" id="PS50158">
    <property type="entry name" value="ZF_CCHC"/>
    <property type="match status" value="2"/>
</dbReference>
<dbReference type="InterPro" id="IPR056009">
    <property type="entry name" value="DUF7587"/>
</dbReference>
<dbReference type="GO" id="GO:0008270">
    <property type="term" value="F:zinc ion binding"/>
    <property type="evidence" value="ECO:0007669"/>
    <property type="project" value="UniProtKB-KW"/>
</dbReference>
<dbReference type="GO" id="GO:0003676">
    <property type="term" value="F:nucleic acid binding"/>
    <property type="evidence" value="ECO:0007669"/>
    <property type="project" value="InterPro"/>
</dbReference>
<dbReference type="SUPFAM" id="SSF57756">
    <property type="entry name" value="Retrovirus zinc finger-like domains"/>
    <property type="match status" value="1"/>
</dbReference>
<dbReference type="InterPro" id="IPR001878">
    <property type="entry name" value="Znf_CCHC"/>
</dbReference>
<organism evidence="3 4">
    <name type="scientific">Actinomortierella ambigua</name>
    <dbReference type="NCBI Taxonomy" id="1343610"/>
    <lineage>
        <taxon>Eukaryota</taxon>
        <taxon>Fungi</taxon>
        <taxon>Fungi incertae sedis</taxon>
        <taxon>Mucoromycota</taxon>
        <taxon>Mortierellomycotina</taxon>
        <taxon>Mortierellomycetes</taxon>
        <taxon>Mortierellales</taxon>
        <taxon>Mortierellaceae</taxon>
        <taxon>Actinomortierella</taxon>
    </lineage>
</organism>
<gene>
    <name evidence="3" type="ORF">DFQ27_004806</name>
</gene>
<comment type="caution">
    <text evidence="3">The sequence shown here is derived from an EMBL/GenBank/DDBJ whole genome shotgun (WGS) entry which is preliminary data.</text>
</comment>
<keyword evidence="4" id="KW-1185">Reference proteome</keyword>
<proteinExistence type="predicted"/>
<keyword evidence="1" id="KW-0862">Zinc</keyword>
<feature type="domain" description="CCHC-type" evidence="2">
    <location>
        <begin position="226"/>
        <end position="240"/>
    </location>
</feature>
<dbReference type="SMART" id="SM00343">
    <property type="entry name" value="ZnF_C2HC"/>
    <property type="match status" value="6"/>
</dbReference>
<dbReference type="AlphaFoldDB" id="A0A9P6U3J9"/>
<keyword evidence="1" id="KW-0479">Metal-binding</keyword>
<feature type="domain" description="CCHC-type" evidence="2">
    <location>
        <begin position="191"/>
        <end position="205"/>
    </location>
</feature>
<dbReference type="InterPro" id="IPR036875">
    <property type="entry name" value="Znf_CCHC_sf"/>
</dbReference>
<accession>A0A9P6U3J9</accession>
<sequence length="355" mass="40508">MNFQTPDNPIPDFLYRLLRRQDDHVHGIYSTDPLANISIKDHVERGGLHRRINSQFISTTRDSEAVLRWLVAEREGTIAIISTRRLSTDVSVIDLSSGYPTLDPYFDNLVRRHQEVLLTPIINEDAVICSVSYDDISADWEWNPIDEAIALYYSDHCMFCDESGHNDDNCPTFQELHATESDNHSHHSTQCSFCGENGHDDDDCPAFHQEVQATEDLIDPVHSTECTFCGEDGHNYDNCPAFEEELRATVDAIDPYRSTQCTFCGENGHNYESCLVVQEWHETDETIDQYNLAGGYCTFCRKHGHVDNSCPVSEEWHTTGDAIDRHYSTYCMFCNDHGHDETDCPIIRRLSIIDG</sequence>
<dbReference type="OrthoDB" id="2448931at2759"/>
<evidence type="ECO:0000313" key="4">
    <source>
        <dbReference type="Proteomes" id="UP000807716"/>
    </source>
</evidence>
<dbReference type="Proteomes" id="UP000807716">
    <property type="component" value="Unassembled WGS sequence"/>
</dbReference>
<evidence type="ECO:0000259" key="2">
    <source>
        <dbReference type="PROSITE" id="PS50158"/>
    </source>
</evidence>